<proteinExistence type="predicted"/>
<accession>A0A409WV15</accession>
<comment type="caution">
    <text evidence="1">The sequence shown here is derived from an EMBL/GenBank/DDBJ whole genome shotgun (WGS) entry which is preliminary data.</text>
</comment>
<dbReference type="InParanoid" id="A0A409WV15"/>
<keyword evidence="2" id="KW-1185">Reference proteome</keyword>
<name>A0A409WV15_PSICY</name>
<dbReference type="EMBL" id="NHYD01003149">
    <property type="protein sequence ID" value="PPQ82327.1"/>
    <property type="molecule type" value="Genomic_DNA"/>
</dbReference>
<organism evidence="1 2">
    <name type="scientific">Psilocybe cyanescens</name>
    <dbReference type="NCBI Taxonomy" id="93625"/>
    <lineage>
        <taxon>Eukaryota</taxon>
        <taxon>Fungi</taxon>
        <taxon>Dikarya</taxon>
        <taxon>Basidiomycota</taxon>
        <taxon>Agaricomycotina</taxon>
        <taxon>Agaricomycetes</taxon>
        <taxon>Agaricomycetidae</taxon>
        <taxon>Agaricales</taxon>
        <taxon>Agaricineae</taxon>
        <taxon>Strophariaceae</taxon>
        <taxon>Psilocybe</taxon>
    </lineage>
</organism>
<evidence type="ECO:0000313" key="2">
    <source>
        <dbReference type="Proteomes" id="UP000283269"/>
    </source>
</evidence>
<reference evidence="1 2" key="1">
    <citation type="journal article" date="2018" name="Evol. Lett.">
        <title>Horizontal gene cluster transfer increased hallucinogenic mushroom diversity.</title>
        <authorList>
            <person name="Reynolds H.T."/>
            <person name="Vijayakumar V."/>
            <person name="Gluck-Thaler E."/>
            <person name="Korotkin H.B."/>
            <person name="Matheny P.B."/>
            <person name="Slot J.C."/>
        </authorList>
    </citation>
    <scope>NUCLEOTIDE SEQUENCE [LARGE SCALE GENOMIC DNA]</scope>
    <source>
        <strain evidence="1 2">2631</strain>
    </source>
</reference>
<dbReference type="OrthoDB" id="3165318at2759"/>
<dbReference type="AlphaFoldDB" id="A0A409WV15"/>
<dbReference type="Proteomes" id="UP000283269">
    <property type="component" value="Unassembled WGS sequence"/>
</dbReference>
<gene>
    <name evidence="1" type="ORF">CVT25_008456</name>
</gene>
<protein>
    <submittedName>
        <fullName evidence="1">Uncharacterized protein</fullName>
    </submittedName>
</protein>
<evidence type="ECO:0000313" key="1">
    <source>
        <dbReference type="EMBL" id="PPQ82327.1"/>
    </source>
</evidence>
<sequence length="115" mass="12591">MSGNFRALNFSSADLGKDITLLLMFEPPKNGELFKDLFPLIYKRLSEVLTFTSSGISAATVEYTADTGFLVPQVGLCAICYVQQAGYVSELHRCTLETSSPPLTRSVARLGKRAH</sequence>